<organism evidence="1 2">
    <name type="scientific">Rattus norvegicus</name>
    <name type="common">Rat</name>
    <dbReference type="NCBI Taxonomy" id="10116"/>
    <lineage>
        <taxon>Eukaryota</taxon>
        <taxon>Metazoa</taxon>
        <taxon>Chordata</taxon>
        <taxon>Craniata</taxon>
        <taxon>Vertebrata</taxon>
        <taxon>Euteleostomi</taxon>
        <taxon>Mammalia</taxon>
        <taxon>Eutheria</taxon>
        <taxon>Euarchontoglires</taxon>
        <taxon>Glires</taxon>
        <taxon>Rodentia</taxon>
        <taxon>Myomorpha</taxon>
        <taxon>Muroidea</taxon>
        <taxon>Muridae</taxon>
        <taxon>Murinae</taxon>
        <taxon>Rattus</taxon>
    </lineage>
</organism>
<accession>A6K3A6</accession>
<sequence>MRTCGERTISDVVLQEPFTLFEMRSLMGLELAKQARLSDGLSLHSLME</sequence>
<proteinExistence type="predicted"/>
<evidence type="ECO:0000313" key="1">
    <source>
        <dbReference type="EMBL" id="EDL85594.1"/>
    </source>
</evidence>
<name>A6K3A6_RAT</name>
<dbReference type="AlphaFoldDB" id="A6K3A6"/>
<protein>
    <submittedName>
        <fullName evidence="1">RCG52062</fullName>
    </submittedName>
</protein>
<evidence type="ECO:0000313" key="2">
    <source>
        <dbReference type="Proteomes" id="UP000234681"/>
    </source>
</evidence>
<dbReference type="Proteomes" id="UP000234681">
    <property type="component" value="Chromosome 2"/>
</dbReference>
<dbReference type="EMBL" id="CH474015">
    <property type="protein sequence ID" value="EDL85594.1"/>
    <property type="molecule type" value="Genomic_DNA"/>
</dbReference>
<reference evidence="1 2" key="1">
    <citation type="submission" date="2005-09" db="EMBL/GenBank/DDBJ databases">
        <authorList>
            <person name="Mural R.J."/>
            <person name="Li P.W."/>
            <person name="Adams M.D."/>
            <person name="Amanatides P.G."/>
            <person name="Baden-Tillson H."/>
            <person name="Barnstead M."/>
            <person name="Chin S.H."/>
            <person name="Dew I."/>
            <person name="Evans C.A."/>
            <person name="Ferriera S."/>
            <person name="Flanigan M."/>
            <person name="Fosler C."/>
            <person name="Glodek A."/>
            <person name="Gu Z."/>
            <person name="Holt R.A."/>
            <person name="Jennings D."/>
            <person name="Kraft C.L."/>
            <person name="Lu F."/>
            <person name="Nguyen T."/>
            <person name="Nusskern D.R."/>
            <person name="Pfannkoch C.M."/>
            <person name="Sitter C."/>
            <person name="Sutton G.G."/>
            <person name="Venter J.C."/>
            <person name="Wang Z."/>
            <person name="Woodage T."/>
            <person name="Zheng X.H."/>
            <person name="Zhong F."/>
        </authorList>
    </citation>
    <scope>NUCLEOTIDE SEQUENCE [LARGE SCALE GENOMIC DNA]</scope>
    <source>
        <strain>BN</strain>
        <strain evidence="2">Sprague-Dawley</strain>
    </source>
</reference>
<gene>
    <name evidence="1" type="ORF">rCG_52062</name>
</gene>